<name>X1SX31_9ZZZZ</name>
<organism evidence="1">
    <name type="scientific">marine sediment metagenome</name>
    <dbReference type="NCBI Taxonomy" id="412755"/>
    <lineage>
        <taxon>unclassified sequences</taxon>
        <taxon>metagenomes</taxon>
        <taxon>ecological metagenomes</taxon>
    </lineage>
</organism>
<evidence type="ECO:0008006" key="2">
    <source>
        <dbReference type="Google" id="ProtNLM"/>
    </source>
</evidence>
<accession>X1SX31</accession>
<proteinExistence type="predicted"/>
<evidence type="ECO:0000313" key="1">
    <source>
        <dbReference type="EMBL" id="GAI83706.1"/>
    </source>
</evidence>
<dbReference type="EMBL" id="BARW01011060">
    <property type="protein sequence ID" value="GAI83706.1"/>
    <property type="molecule type" value="Genomic_DNA"/>
</dbReference>
<protein>
    <recommendedName>
        <fullName evidence="2">Zinc finger Ogr/Delta-type domain-containing protein</fullName>
    </recommendedName>
</protein>
<comment type="caution">
    <text evidence="1">The sequence shown here is derived from an EMBL/GenBank/DDBJ whole genome shotgun (WGS) entry which is preliminary data.</text>
</comment>
<dbReference type="AlphaFoldDB" id="X1SX31"/>
<sequence length="59" mass="6800">MKCPECLSPARVTKWKPFSGMDPTIRQYLCTNQACKYSFFAHPIHIALSEKGTQLSYFK</sequence>
<reference evidence="1" key="1">
    <citation type="journal article" date="2014" name="Front. Microbiol.">
        <title>High frequency of phylogenetically diverse reductive dehalogenase-homologous genes in deep subseafloor sedimentary metagenomes.</title>
        <authorList>
            <person name="Kawai M."/>
            <person name="Futagami T."/>
            <person name="Toyoda A."/>
            <person name="Takaki Y."/>
            <person name="Nishi S."/>
            <person name="Hori S."/>
            <person name="Arai W."/>
            <person name="Tsubouchi T."/>
            <person name="Morono Y."/>
            <person name="Uchiyama I."/>
            <person name="Ito T."/>
            <person name="Fujiyama A."/>
            <person name="Inagaki F."/>
            <person name="Takami H."/>
        </authorList>
    </citation>
    <scope>NUCLEOTIDE SEQUENCE</scope>
    <source>
        <strain evidence="1">Expedition CK06-06</strain>
    </source>
</reference>
<gene>
    <name evidence="1" type="ORF">S12H4_21493</name>
</gene>